<gene>
    <name evidence="2" type="ORF">PAHAL_5G390900</name>
</gene>
<feature type="compositionally biased region" description="Basic residues" evidence="1">
    <location>
        <begin position="78"/>
        <end position="92"/>
    </location>
</feature>
<evidence type="ECO:0000313" key="2">
    <source>
        <dbReference type="EMBL" id="PVH38923.1"/>
    </source>
</evidence>
<feature type="compositionally biased region" description="Low complexity" evidence="1">
    <location>
        <begin position="44"/>
        <end position="58"/>
    </location>
</feature>
<name>A0A2T8IMM1_9POAL</name>
<accession>A0A2T8IMM1</accession>
<dbReference type="Proteomes" id="UP000243499">
    <property type="component" value="Chromosome 5"/>
</dbReference>
<dbReference type="EMBL" id="CM008050">
    <property type="protein sequence ID" value="PVH38923.1"/>
    <property type="molecule type" value="Genomic_DNA"/>
</dbReference>
<reference evidence="2" key="1">
    <citation type="submission" date="2018-04" db="EMBL/GenBank/DDBJ databases">
        <title>WGS assembly of Panicum hallii.</title>
        <authorList>
            <person name="Lovell J."/>
            <person name="Jenkins J."/>
            <person name="Lowry D."/>
            <person name="Mamidi S."/>
            <person name="Sreedasyam A."/>
            <person name="Weng X."/>
            <person name="Barry K."/>
            <person name="Bonette J."/>
            <person name="Campitelli B."/>
            <person name="Daum C."/>
            <person name="Gordon S."/>
            <person name="Gould B."/>
            <person name="Lipzen A."/>
            <person name="Macqueen A."/>
            <person name="Palacio-Mejia J."/>
            <person name="Plott C."/>
            <person name="Shakirov E."/>
            <person name="Shu S."/>
            <person name="Yoshinaga Y."/>
            <person name="Zane M."/>
            <person name="Rokhsar D."/>
            <person name="Grimwood J."/>
            <person name="Schmutz J."/>
            <person name="Juenger T."/>
        </authorList>
    </citation>
    <scope>NUCLEOTIDE SEQUENCE [LARGE SCALE GENOMIC DNA]</scope>
    <source>
        <strain evidence="2">FIL2</strain>
    </source>
</reference>
<feature type="compositionally biased region" description="Polar residues" evidence="1">
    <location>
        <begin position="31"/>
        <end position="43"/>
    </location>
</feature>
<feature type="region of interest" description="Disordered" evidence="1">
    <location>
        <begin position="24"/>
        <end position="132"/>
    </location>
</feature>
<evidence type="ECO:0000256" key="1">
    <source>
        <dbReference type="SAM" id="MobiDB-lite"/>
    </source>
</evidence>
<protein>
    <submittedName>
        <fullName evidence="2">Uncharacterized protein</fullName>
    </submittedName>
</protein>
<dbReference type="Gramene" id="PVH38923">
    <property type="protein sequence ID" value="PVH38923"/>
    <property type="gene ID" value="PAHAL_5G390900"/>
</dbReference>
<feature type="compositionally biased region" description="Polar residues" evidence="1">
    <location>
        <begin position="103"/>
        <end position="119"/>
    </location>
</feature>
<proteinExistence type="predicted"/>
<organism evidence="2">
    <name type="scientific">Panicum hallii</name>
    <dbReference type="NCBI Taxonomy" id="206008"/>
    <lineage>
        <taxon>Eukaryota</taxon>
        <taxon>Viridiplantae</taxon>
        <taxon>Streptophyta</taxon>
        <taxon>Embryophyta</taxon>
        <taxon>Tracheophyta</taxon>
        <taxon>Spermatophyta</taxon>
        <taxon>Magnoliopsida</taxon>
        <taxon>Liliopsida</taxon>
        <taxon>Poales</taxon>
        <taxon>Poaceae</taxon>
        <taxon>PACMAD clade</taxon>
        <taxon>Panicoideae</taxon>
        <taxon>Panicodae</taxon>
        <taxon>Paniceae</taxon>
        <taxon>Panicinae</taxon>
        <taxon>Panicum</taxon>
        <taxon>Panicum sect. Panicum</taxon>
    </lineage>
</organism>
<dbReference type="AlphaFoldDB" id="A0A2T8IMM1"/>
<sequence>MPAEKGPPKKRKKIIKPSCESSIVPVGLTPKTMNFSPNQTTSVSLGSRNSLRSRSGSNQLELLPARETTPPPATSKPREKKAKGKAAGKKNKKEISVPHDSPAMSTRSKTPQQDSPASHTRSKRKLPLTDLN</sequence>